<dbReference type="Proteomes" id="UP000586305">
    <property type="component" value="Unassembled WGS sequence"/>
</dbReference>
<accession>A0A849VGB7</accession>
<evidence type="ECO:0000256" key="1">
    <source>
        <dbReference type="SAM" id="SignalP"/>
    </source>
</evidence>
<keyword evidence="1" id="KW-0732">Signal</keyword>
<feature type="chain" id="PRO_5032566203" evidence="1">
    <location>
        <begin position="19"/>
        <end position="368"/>
    </location>
</feature>
<evidence type="ECO:0000313" key="3">
    <source>
        <dbReference type="Proteomes" id="UP000586305"/>
    </source>
</evidence>
<reference evidence="2 3" key="1">
    <citation type="submission" date="2020-04" db="EMBL/GenBank/DDBJ databases">
        <title>Pseudoalteromonas caenipelagi sp. nov., isolated from a tidal flat.</title>
        <authorList>
            <person name="Park S."/>
            <person name="Yoon J.-H."/>
        </authorList>
    </citation>
    <scope>NUCLEOTIDE SEQUENCE [LARGE SCALE GENOMIC DNA]</scope>
    <source>
        <strain evidence="2 3">JBTF-M23</strain>
    </source>
</reference>
<gene>
    <name evidence="2" type="ORF">HG263_17235</name>
</gene>
<protein>
    <submittedName>
        <fullName evidence="2">Uncharacterized protein</fullName>
    </submittedName>
</protein>
<organism evidence="2 3">
    <name type="scientific">Pseudoalteromonas caenipelagi</name>
    <dbReference type="NCBI Taxonomy" id="2726988"/>
    <lineage>
        <taxon>Bacteria</taxon>
        <taxon>Pseudomonadati</taxon>
        <taxon>Pseudomonadota</taxon>
        <taxon>Gammaproteobacteria</taxon>
        <taxon>Alteromonadales</taxon>
        <taxon>Pseudoalteromonadaceae</taxon>
        <taxon>Pseudoalteromonas</taxon>
    </lineage>
</organism>
<sequence length="368" mass="40509">MLKRALVLSLLASPAALANNPFTSNNFTNEAMARGAGAAQPQNPLTNAQFRSAFNSININGDDFTKIITQCENRPKNSLNCASLLSALQKQFGLNDDGLLSAFKQCIDNEQFILDPAKPEERTDCPQAQENAFKAFQWVSWDIEADKNNAFYQTALAPVGDSKSFSVGLYKGLWYLWGENIRLPFYFSYAEPKSNTPKNEASDTLIDKDAGLQISIPVIAAFKSGPGGLDKKQSTISAGGIFSFVAKDVKGNEDSEWVTGYRASLIAQYNSYLEVFSVDGPNNEAQPGSLNIAFNYTHHKYSNDKLKNVANNLTLLDGEKYSDSFNSRGITITAEIGKVISISYQYEEVDDAIFGNDKIKRLVLSKTF</sequence>
<dbReference type="EMBL" id="JABBPG010000008">
    <property type="protein sequence ID" value="NOU52275.1"/>
    <property type="molecule type" value="Genomic_DNA"/>
</dbReference>
<dbReference type="RefSeq" id="WP_171627334.1">
    <property type="nucleotide sequence ID" value="NZ_JABBPG010000008.1"/>
</dbReference>
<comment type="caution">
    <text evidence="2">The sequence shown here is derived from an EMBL/GenBank/DDBJ whole genome shotgun (WGS) entry which is preliminary data.</text>
</comment>
<dbReference type="AlphaFoldDB" id="A0A849VGB7"/>
<evidence type="ECO:0000313" key="2">
    <source>
        <dbReference type="EMBL" id="NOU52275.1"/>
    </source>
</evidence>
<name>A0A849VGB7_9GAMM</name>
<feature type="signal peptide" evidence="1">
    <location>
        <begin position="1"/>
        <end position="18"/>
    </location>
</feature>
<keyword evidence="3" id="KW-1185">Reference proteome</keyword>
<proteinExistence type="predicted"/>